<evidence type="ECO:0000256" key="1">
    <source>
        <dbReference type="ARBA" id="ARBA00023015"/>
    </source>
</evidence>
<keyword evidence="2" id="KW-0238">DNA-binding</keyword>
<keyword evidence="3" id="KW-0804">Transcription</keyword>
<dbReference type="InterPro" id="IPR002577">
    <property type="entry name" value="HTH_HxlR"/>
</dbReference>
<dbReference type="AlphaFoldDB" id="U2F486"/>
<organism evidence="5 6">
    <name type="scientific">Halorhabdus tiamatea SARL4B</name>
    <dbReference type="NCBI Taxonomy" id="1033806"/>
    <lineage>
        <taxon>Archaea</taxon>
        <taxon>Methanobacteriati</taxon>
        <taxon>Methanobacteriota</taxon>
        <taxon>Stenosarchaea group</taxon>
        <taxon>Halobacteria</taxon>
        <taxon>Halobacteriales</taxon>
        <taxon>Haloarculaceae</taxon>
        <taxon>Halorhabdus</taxon>
    </lineage>
</organism>
<dbReference type="eggNOG" id="arCOG01057">
    <property type="taxonomic scope" value="Archaea"/>
</dbReference>
<evidence type="ECO:0000313" key="5">
    <source>
        <dbReference type="EMBL" id="ERJ05145.1"/>
    </source>
</evidence>
<dbReference type="EMBL" id="AFNT02000043">
    <property type="protein sequence ID" value="ERJ05145.1"/>
    <property type="molecule type" value="Genomic_DNA"/>
</dbReference>
<evidence type="ECO:0000313" key="6">
    <source>
        <dbReference type="Proteomes" id="UP000003861"/>
    </source>
</evidence>
<comment type="caution">
    <text evidence="5">The sequence shown here is derived from an EMBL/GenBank/DDBJ whole genome shotgun (WGS) entry which is preliminary data.</text>
</comment>
<dbReference type="SUPFAM" id="SSF46785">
    <property type="entry name" value="Winged helix' DNA-binding domain"/>
    <property type="match status" value="1"/>
</dbReference>
<evidence type="ECO:0000256" key="3">
    <source>
        <dbReference type="ARBA" id="ARBA00023163"/>
    </source>
</evidence>
<sequence>MSSPRARELKEATDAIVSYTMSSDAQTATSVPEQLTVTPPRFVEPSESFDTIQTVTGRKWHLRIVYHLLEDGPMGFSALKHSLDGVSSKMLSESLSSLEEEHLVWREIVSDQPVRVEYSLTERGKALEPAIAALLRWDSEFDREEDV</sequence>
<reference evidence="5 6" key="1">
    <citation type="journal article" date="2011" name="J. Bacteriol.">
        <title>Genome sequence of Halorhabdus tiamatea, the first archaeon isolated from a deep-sea anoxic brine lake.</title>
        <authorList>
            <person name="Antunes A."/>
            <person name="Alam I."/>
            <person name="Bajic V.B."/>
            <person name="Stingl U."/>
        </authorList>
    </citation>
    <scope>NUCLEOTIDE SEQUENCE [LARGE SCALE GENOMIC DNA]</scope>
    <source>
        <strain evidence="5 6">SARL4B</strain>
    </source>
</reference>
<dbReference type="PATRIC" id="fig|1033806.13.peg.2562"/>
<dbReference type="PANTHER" id="PTHR33204">
    <property type="entry name" value="TRANSCRIPTIONAL REGULATOR, MARR FAMILY"/>
    <property type="match status" value="1"/>
</dbReference>
<name>U2F486_9EURY</name>
<accession>U2F486</accession>
<dbReference type="GO" id="GO:0003677">
    <property type="term" value="F:DNA binding"/>
    <property type="evidence" value="ECO:0007669"/>
    <property type="project" value="UniProtKB-KW"/>
</dbReference>
<evidence type="ECO:0000256" key="2">
    <source>
        <dbReference type="ARBA" id="ARBA00023125"/>
    </source>
</evidence>
<gene>
    <name evidence="5" type="ORF">HLRTI_002868</name>
</gene>
<dbReference type="Pfam" id="PF01638">
    <property type="entry name" value="HxlR"/>
    <property type="match status" value="1"/>
</dbReference>
<protein>
    <submittedName>
        <fullName evidence="5">Transcriptional regulator HxlR family protein</fullName>
    </submittedName>
</protein>
<keyword evidence="1" id="KW-0805">Transcription regulation</keyword>
<feature type="domain" description="HTH hxlR-type" evidence="4">
    <location>
        <begin position="44"/>
        <end position="146"/>
    </location>
</feature>
<dbReference type="Gene3D" id="1.10.10.10">
    <property type="entry name" value="Winged helix-like DNA-binding domain superfamily/Winged helix DNA-binding domain"/>
    <property type="match status" value="1"/>
</dbReference>
<dbReference type="PROSITE" id="PS51118">
    <property type="entry name" value="HTH_HXLR"/>
    <property type="match status" value="1"/>
</dbReference>
<dbReference type="InterPro" id="IPR036390">
    <property type="entry name" value="WH_DNA-bd_sf"/>
</dbReference>
<reference evidence="5 6" key="2">
    <citation type="journal article" date="2013" name="PLoS ONE">
        <title>INDIGO - INtegrated Data Warehouse of MIcrobial GenOmes with Examples from the Red Sea Extremophiles.</title>
        <authorList>
            <person name="Alam I."/>
            <person name="Antunes A."/>
            <person name="Kamau A.A."/>
            <person name="Ba Alawi W."/>
            <person name="Kalkatawi M."/>
            <person name="Stingl U."/>
            <person name="Bajic V.B."/>
        </authorList>
    </citation>
    <scope>NUCLEOTIDE SEQUENCE [LARGE SCALE GENOMIC DNA]</scope>
    <source>
        <strain evidence="5 6">SARL4B</strain>
    </source>
</reference>
<evidence type="ECO:0000259" key="4">
    <source>
        <dbReference type="PROSITE" id="PS51118"/>
    </source>
</evidence>
<proteinExistence type="predicted"/>
<dbReference type="STRING" id="1033806.HTIA_0140"/>
<dbReference type="Proteomes" id="UP000003861">
    <property type="component" value="Unassembled WGS sequence"/>
</dbReference>
<dbReference type="PANTHER" id="PTHR33204:SF18">
    <property type="entry name" value="TRANSCRIPTIONAL REGULATORY PROTEIN"/>
    <property type="match status" value="1"/>
</dbReference>
<dbReference type="InterPro" id="IPR036388">
    <property type="entry name" value="WH-like_DNA-bd_sf"/>
</dbReference>